<keyword evidence="2" id="KW-1185">Reference proteome</keyword>
<gene>
    <name evidence="1" type="ORF">GPAL_0354</name>
</gene>
<reference evidence="2" key="1">
    <citation type="journal article" date="2014" name="Environ. Microbiol.">
        <title>Comparative genomics of the marine bacterial genus Glaciecola reveals the high degree of genomic diversity and genomic characteristic for cold adaptation.</title>
        <authorList>
            <person name="Qin Q.L."/>
            <person name="Xie B.B."/>
            <person name="Yu Y."/>
            <person name="Shu Y.L."/>
            <person name="Rong J.C."/>
            <person name="Zhang Y.J."/>
            <person name="Zhao D.L."/>
            <person name="Chen X.L."/>
            <person name="Zhang X.Y."/>
            <person name="Chen B."/>
            <person name="Zhou B.C."/>
            <person name="Zhang Y.Z."/>
        </authorList>
    </citation>
    <scope>NUCLEOTIDE SEQUENCE [LARGE SCALE GENOMIC DNA]</scope>
    <source>
        <strain evidence="2">ACAM 615</strain>
    </source>
</reference>
<dbReference type="AlphaFoldDB" id="K6Y350"/>
<comment type="caution">
    <text evidence="1">The sequence shown here is derived from an EMBL/GenBank/DDBJ whole genome shotgun (WGS) entry which is preliminary data.</text>
</comment>
<accession>K6Y350</accession>
<name>K6Y350_9ALTE</name>
<evidence type="ECO:0000313" key="1">
    <source>
        <dbReference type="EMBL" id="GAC27234.1"/>
    </source>
</evidence>
<evidence type="ECO:0000313" key="2">
    <source>
        <dbReference type="Proteomes" id="UP000006251"/>
    </source>
</evidence>
<dbReference type="EMBL" id="BAEQ01000009">
    <property type="protein sequence ID" value="GAC27234.1"/>
    <property type="molecule type" value="Genomic_DNA"/>
</dbReference>
<sequence>MPKRTSLKDAKLIDDASDVEGVVSDKRSGWRANAATARRRQRRYKKRLVGELVNLTQENEFELGE</sequence>
<dbReference type="RefSeq" id="WP_006008599.1">
    <property type="nucleotide sequence ID" value="NZ_AUAV01000016.1"/>
</dbReference>
<dbReference type="STRING" id="1121922.GCA_000428905_02929"/>
<organism evidence="1 2">
    <name type="scientific">Brumicola pallidula DSM 14239 = ACAM 615</name>
    <dbReference type="NCBI Taxonomy" id="1121922"/>
    <lineage>
        <taxon>Bacteria</taxon>
        <taxon>Pseudomonadati</taxon>
        <taxon>Pseudomonadota</taxon>
        <taxon>Gammaproteobacteria</taxon>
        <taxon>Alteromonadales</taxon>
        <taxon>Alteromonadaceae</taxon>
        <taxon>Brumicola</taxon>
    </lineage>
</organism>
<dbReference type="Proteomes" id="UP000006251">
    <property type="component" value="Unassembled WGS sequence"/>
</dbReference>
<protein>
    <recommendedName>
        <fullName evidence="3">BZIP domain-containing protein</fullName>
    </recommendedName>
</protein>
<proteinExistence type="predicted"/>
<evidence type="ECO:0008006" key="3">
    <source>
        <dbReference type="Google" id="ProtNLM"/>
    </source>
</evidence>
<dbReference type="OrthoDB" id="6388839at2"/>